<evidence type="ECO:0000256" key="1">
    <source>
        <dbReference type="SAM" id="Coils"/>
    </source>
</evidence>
<reference evidence="3" key="1">
    <citation type="journal article" date="2021" name="Proc. Natl. Acad. Sci. U.S.A.">
        <title>A Catalog of Tens of Thousands of Viruses from Human Metagenomes Reveals Hidden Associations with Chronic Diseases.</title>
        <authorList>
            <person name="Tisza M.J."/>
            <person name="Buck C.B."/>
        </authorList>
    </citation>
    <scope>NUCLEOTIDE SEQUENCE</scope>
    <source>
        <strain evidence="3">CtOCb13</strain>
    </source>
</reference>
<accession>A0A8S5Q065</accession>
<proteinExistence type="predicted"/>
<feature type="transmembrane region" description="Helical" evidence="2">
    <location>
        <begin position="12"/>
        <end position="34"/>
    </location>
</feature>
<evidence type="ECO:0000256" key="2">
    <source>
        <dbReference type="SAM" id="Phobius"/>
    </source>
</evidence>
<keyword evidence="1" id="KW-0175">Coiled coil</keyword>
<organism evidence="3">
    <name type="scientific">Siphoviridae sp. ctOCb13</name>
    <dbReference type="NCBI Taxonomy" id="2825477"/>
    <lineage>
        <taxon>Viruses</taxon>
        <taxon>Duplodnaviria</taxon>
        <taxon>Heunggongvirae</taxon>
        <taxon>Uroviricota</taxon>
        <taxon>Caudoviricetes</taxon>
    </lineage>
</organism>
<keyword evidence="2" id="KW-0472">Membrane</keyword>
<keyword evidence="2" id="KW-1133">Transmembrane helix</keyword>
<sequence>MDNKTNSIIGDFVINNAKTIFTFIVFVCGLYIQYQASMMRIDQMEKEIAQIKVQVDDQYVKLDNMKLDKAVFEATMRSFADMSTDIRQIRDRLEDILGDYPRRNTQQHPNQ</sequence>
<keyword evidence="2" id="KW-0812">Transmembrane</keyword>
<dbReference type="EMBL" id="BK015555">
    <property type="protein sequence ID" value="DAE12727.1"/>
    <property type="molecule type" value="Genomic_DNA"/>
</dbReference>
<evidence type="ECO:0000313" key="3">
    <source>
        <dbReference type="EMBL" id="DAE12727.1"/>
    </source>
</evidence>
<feature type="coiled-coil region" evidence="1">
    <location>
        <begin position="34"/>
        <end position="61"/>
    </location>
</feature>
<protein>
    <submittedName>
        <fullName evidence="3">Uncharacterized protein</fullName>
    </submittedName>
</protein>
<name>A0A8S5Q065_9CAUD</name>